<accession>A0ABY0DJR9</accession>
<keyword evidence="3" id="KW-1185">Reference proteome</keyword>
<evidence type="ECO:0000313" key="3">
    <source>
        <dbReference type="Proteomes" id="UP000289946"/>
    </source>
</evidence>
<dbReference type="RefSeq" id="WP_128940517.1">
    <property type="nucleotide sequence ID" value="NZ_RDRA01000011.1"/>
</dbReference>
<feature type="domain" description="T6SS Transcription factor RovC-like DNA binding" evidence="1">
    <location>
        <begin position="14"/>
        <end position="86"/>
    </location>
</feature>
<sequence length="93" mass="10458">MPPLPNPVVADLAPSGSDLTAYDEEHMTTYWRLLDANAEGADWREVSRIVLAIDPDREPKRARQAFETHLERALWMANSGYRQLLRGGPSKAP</sequence>
<organism evidence="2 3">
    <name type="scientific">Bradyrhizobium zhanjiangense</name>
    <dbReference type="NCBI Taxonomy" id="1325107"/>
    <lineage>
        <taxon>Bacteria</taxon>
        <taxon>Pseudomonadati</taxon>
        <taxon>Pseudomonadota</taxon>
        <taxon>Alphaproteobacteria</taxon>
        <taxon>Hyphomicrobiales</taxon>
        <taxon>Nitrobacteraceae</taxon>
        <taxon>Bradyrhizobium</taxon>
    </lineage>
</organism>
<evidence type="ECO:0000259" key="1">
    <source>
        <dbReference type="Pfam" id="PF10074"/>
    </source>
</evidence>
<proteinExistence type="predicted"/>
<dbReference type="InterPro" id="IPR018754">
    <property type="entry name" value="RovC-like_DNA-bd"/>
</dbReference>
<dbReference type="Pfam" id="PF10074">
    <property type="entry name" value="RovC_DNA-bd"/>
    <property type="match status" value="1"/>
</dbReference>
<reference evidence="2 3" key="1">
    <citation type="submission" date="2018-10" db="EMBL/GenBank/DDBJ databases">
        <title>Bradyrhizobium sp. nov., isolated from effective nodules of peanut in China.</title>
        <authorList>
            <person name="Li Y."/>
        </authorList>
    </citation>
    <scope>NUCLEOTIDE SEQUENCE [LARGE SCALE GENOMIC DNA]</scope>
    <source>
        <strain evidence="2 3">CCBAU 51781</strain>
    </source>
</reference>
<evidence type="ECO:0000313" key="2">
    <source>
        <dbReference type="EMBL" id="RXG93020.1"/>
    </source>
</evidence>
<dbReference type="EMBL" id="RDRA01000011">
    <property type="protein sequence ID" value="RXG93020.1"/>
    <property type="molecule type" value="Genomic_DNA"/>
</dbReference>
<gene>
    <name evidence="2" type="ORF">EAS62_20195</name>
</gene>
<comment type="caution">
    <text evidence="2">The sequence shown here is derived from an EMBL/GenBank/DDBJ whole genome shotgun (WGS) entry which is preliminary data.</text>
</comment>
<protein>
    <submittedName>
        <fullName evidence="2">DUF2285 domain-containing protein</fullName>
    </submittedName>
</protein>
<dbReference type="Proteomes" id="UP000289946">
    <property type="component" value="Unassembled WGS sequence"/>
</dbReference>
<name>A0ABY0DJR9_9BRAD</name>